<evidence type="ECO:0000313" key="3">
    <source>
        <dbReference type="Proteomes" id="UP001149821"/>
    </source>
</evidence>
<evidence type="ECO:0008006" key="4">
    <source>
        <dbReference type="Google" id="ProtNLM"/>
    </source>
</evidence>
<dbReference type="Proteomes" id="UP001149821">
    <property type="component" value="Unassembled WGS sequence"/>
</dbReference>
<organism evidence="2 3">
    <name type="scientific">Enterovibrio qingdaonensis</name>
    <dbReference type="NCBI Taxonomy" id="2899818"/>
    <lineage>
        <taxon>Bacteria</taxon>
        <taxon>Pseudomonadati</taxon>
        <taxon>Pseudomonadota</taxon>
        <taxon>Gammaproteobacteria</taxon>
        <taxon>Vibrionales</taxon>
        <taxon>Vibrionaceae</taxon>
        <taxon>Enterovibrio</taxon>
    </lineage>
</organism>
<keyword evidence="3" id="KW-1185">Reference proteome</keyword>
<evidence type="ECO:0000313" key="2">
    <source>
        <dbReference type="EMBL" id="MDD1779915.1"/>
    </source>
</evidence>
<feature type="signal peptide" evidence="1">
    <location>
        <begin position="1"/>
        <end position="31"/>
    </location>
</feature>
<gene>
    <name evidence="2" type="ORF">LRP49_01780</name>
</gene>
<feature type="chain" id="PRO_5045132681" description="DUF4878 domain-containing protein" evidence="1">
    <location>
        <begin position="32"/>
        <end position="322"/>
    </location>
</feature>
<dbReference type="RefSeq" id="WP_274139762.1">
    <property type="nucleotide sequence ID" value="NZ_JAJUBB010000001.1"/>
</dbReference>
<protein>
    <recommendedName>
        <fullName evidence="4">DUF4878 domain-containing protein</fullName>
    </recommendedName>
</protein>
<sequence length="322" mass="36405">MPLCNSRKKAKLTKTAVALGVSLLLVSNVWAYDCQKNVQNHASLKAKNFLVDVSVDVPQGIPSSGTFQIIGFRCLSDIEPDQPFKMSMSKSAALPQFDIIYTDEDGVRFNNIMQAPVFPWSETVNVDMNSTVLADLLKNIPNFKRYNDLDKQRLIAMSRDSAHLKEWASLRSQRTSANPLVYAYPLPDAESKLLSLAIDEFHSNNEQLQQSYVDKVTQQPEDVILAFFESLKAGKKSEADLTPYFEKKYLYEDRYMERLLKQSIEKVSGVELTEMDALKGRAFATVTYTTTSNPSGVKQKFMLKRQQSTWLISSAYQPKPQG</sequence>
<evidence type="ECO:0000256" key="1">
    <source>
        <dbReference type="SAM" id="SignalP"/>
    </source>
</evidence>
<reference evidence="2" key="1">
    <citation type="submission" date="2021-12" db="EMBL/GenBank/DDBJ databases">
        <title>Enterovibrio ZSDZ35 sp. nov. and Enterovibrio ZSDZ42 sp. nov., isolated from coastal seawater in Qingdao.</title>
        <authorList>
            <person name="Zhang P."/>
        </authorList>
    </citation>
    <scope>NUCLEOTIDE SEQUENCE</scope>
    <source>
        <strain evidence="2">ZSDZ35</strain>
    </source>
</reference>
<proteinExistence type="predicted"/>
<comment type="caution">
    <text evidence="2">The sequence shown here is derived from an EMBL/GenBank/DDBJ whole genome shotgun (WGS) entry which is preliminary data.</text>
</comment>
<keyword evidence="1" id="KW-0732">Signal</keyword>
<accession>A0ABT5QG18</accession>
<name>A0ABT5QG18_9GAMM</name>
<dbReference type="EMBL" id="JAJUBB010000001">
    <property type="protein sequence ID" value="MDD1779915.1"/>
    <property type="molecule type" value="Genomic_DNA"/>
</dbReference>